<dbReference type="RefSeq" id="YP_007010525.1">
    <property type="nucleotide sequence ID" value="NC_019540.1"/>
</dbReference>
<organism evidence="1 2">
    <name type="scientific">Salinivibrio phage CW02</name>
    <dbReference type="NCBI Taxonomy" id="1161935"/>
    <lineage>
        <taxon>Viruses</taxon>
        <taxon>Duplodnaviria</taxon>
        <taxon>Heunggongvirae</taxon>
        <taxon>Uroviricota</taxon>
        <taxon>Caudoviricetes</taxon>
        <taxon>Zobellviridae</taxon>
        <taxon>Salinovirus</taxon>
        <taxon>Salinovirus utanense</taxon>
    </lineage>
</organism>
<protein>
    <submittedName>
        <fullName evidence="1">Uncharacterized protein</fullName>
    </submittedName>
</protein>
<name>H9D1D8_9CAUD</name>
<evidence type="ECO:0000313" key="1">
    <source>
        <dbReference type="EMBL" id="AFE86180.1"/>
    </source>
</evidence>
<dbReference type="Proteomes" id="UP000004791">
    <property type="component" value="Segment"/>
</dbReference>
<dbReference type="KEGG" id="vg:14016699"/>
<proteinExistence type="predicted"/>
<dbReference type="GeneID" id="14016699"/>
<keyword evidence="2" id="KW-1185">Reference proteome</keyword>
<reference evidence="1 2" key="1">
    <citation type="journal article" date="2012" name="J. Virol.">
        <title>Sequence and structural characterization of great salt lake bacteriophage CW02, a member of the T7-like supergroup.</title>
        <authorList>
            <person name="Shen P.S."/>
            <person name="Domek M.J."/>
            <person name="Sanz-Garcia E."/>
            <person name="Makaju A."/>
            <person name="Taylor R.M."/>
            <person name="Hoggan R."/>
            <person name="Culumber M.D."/>
            <person name="Oberg C.J."/>
            <person name="Breakwell D.P."/>
            <person name="Prince J.T."/>
            <person name="Belnap D.M."/>
        </authorList>
    </citation>
    <scope>NUCLEOTIDE SEQUENCE [LARGE SCALE GENOMIC DNA]</scope>
</reference>
<accession>H9D1D8</accession>
<sequence>MKQFKIGQRVVLVNIKDYLSNNEEGNYSRHAPGNTVGNVGTIYTVQGPDHFVVRWDYEEYNDYHTKNLAPLLLEENV</sequence>
<evidence type="ECO:0000313" key="2">
    <source>
        <dbReference type="Proteomes" id="UP000004791"/>
    </source>
</evidence>
<dbReference type="EMBL" id="JQ446452">
    <property type="protein sequence ID" value="AFE86180.1"/>
    <property type="molecule type" value="Genomic_DNA"/>
</dbReference>